<feature type="domain" description="E2F transcription factor CC-MB" evidence="6">
    <location>
        <begin position="23"/>
        <end position="120"/>
    </location>
</feature>
<accession>A0A1I7UEJ7</accession>
<dbReference type="eggNOG" id="KOG2577">
    <property type="taxonomic scope" value="Eukaryota"/>
</dbReference>
<evidence type="ECO:0000313" key="7">
    <source>
        <dbReference type="Proteomes" id="UP000095282"/>
    </source>
</evidence>
<dbReference type="AlphaFoldDB" id="A0A1I7UEJ7"/>
<feature type="region of interest" description="Disordered" evidence="5">
    <location>
        <begin position="129"/>
        <end position="201"/>
    </location>
</feature>
<dbReference type="GO" id="GO:0003677">
    <property type="term" value="F:DNA binding"/>
    <property type="evidence" value="ECO:0007669"/>
    <property type="project" value="UniProtKB-KW"/>
</dbReference>
<evidence type="ECO:0000256" key="2">
    <source>
        <dbReference type="ARBA" id="ARBA00023015"/>
    </source>
</evidence>
<keyword evidence="7" id="KW-1185">Reference proteome</keyword>
<dbReference type="InterPro" id="IPR032198">
    <property type="entry name" value="E2F_CC-MB"/>
</dbReference>
<dbReference type="Proteomes" id="UP000095282">
    <property type="component" value="Unplaced"/>
</dbReference>
<evidence type="ECO:0000259" key="6">
    <source>
        <dbReference type="Pfam" id="PF16421"/>
    </source>
</evidence>
<keyword evidence="3" id="KW-0238">DNA-binding</keyword>
<feature type="compositionally biased region" description="Pro residues" evidence="5">
    <location>
        <begin position="182"/>
        <end position="191"/>
    </location>
</feature>
<dbReference type="WBParaSite" id="Csp11.Scaffold629.g8526.t1">
    <property type="protein sequence ID" value="Csp11.Scaffold629.g8526.t1"/>
    <property type="gene ID" value="Csp11.Scaffold629.g8526"/>
</dbReference>
<dbReference type="GO" id="GO:0046983">
    <property type="term" value="F:protein dimerization activity"/>
    <property type="evidence" value="ECO:0007669"/>
    <property type="project" value="InterPro"/>
</dbReference>
<feature type="region of interest" description="Disordered" evidence="5">
    <location>
        <begin position="1"/>
        <end position="22"/>
    </location>
</feature>
<proteinExistence type="inferred from homology"/>
<dbReference type="InterPro" id="IPR037241">
    <property type="entry name" value="E2F-DP_heterodim"/>
</dbReference>
<protein>
    <submittedName>
        <fullName evidence="8">E2F_CC-MB domain-containing protein</fullName>
    </submittedName>
</protein>
<reference evidence="8" key="1">
    <citation type="submission" date="2016-11" db="UniProtKB">
        <authorList>
            <consortium name="WormBaseParasite"/>
        </authorList>
    </citation>
    <scope>IDENTIFICATION</scope>
</reference>
<evidence type="ECO:0000256" key="4">
    <source>
        <dbReference type="ARBA" id="ARBA00023163"/>
    </source>
</evidence>
<dbReference type="Pfam" id="PF16421">
    <property type="entry name" value="E2F_CC-MB"/>
    <property type="match status" value="1"/>
</dbReference>
<sequence length="215" mass="24709">MLNVKDGKRQSATTEEEERINQLKMDLEDLNREEESLEQHQRYLQQSLRNMTESVDNNQLSYVPRSQLSSVFKTDLTLGIQSRYGTQVRYSDPEDAGVNGTTSWCYLKDPTGPLRAAVVSNHELHDFVQRESRREEEHVDEDAADPGETSRAGYRRRGLSDEVYEELKREETMNRLSSTIPPQKPLDPPPANEDYIYSTTGDEYRGDSVIDLFGD</sequence>
<dbReference type="STRING" id="1561998.A0A1I7UEJ7"/>
<keyword evidence="2" id="KW-0805">Transcription regulation</keyword>
<organism evidence="7 8">
    <name type="scientific">Caenorhabditis tropicalis</name>
    <dbReference type="NCBI Taxonomy" id="1561998"/>
    <lineage>
        <taxon>Eukaryota</taxon>
        <taxon>Metazoa</taxon>
        <taxon>Ecdysozoa</taxon>
        <taxon>Nematoda</taxon>
        <taxon>Chromadorea</taxon>
        <taxon>Rhabditida</taxon>
        <taxon>Rhabditina</taxon>
        <taxon>Rhabditomorpha</taxon>
        <taxon>Rhabditoidea</taxon>
        <taxon>Rhabditidae</taxon>
        <taxon>Peloderinae</taxon>
        <taxon>Caenorhabditis</taxon>
    </lineage>
</organism>
<evidence type="ECO:0000256" key="5">
    <source>
        <dbReference type="SAM" id="MobiDB-lite"/>
    </source>
</evidence>
<evidence type="ECO:0000256" key="1">
    <source>
        <dbReference type="ARBA" id="ARBA00010940"/>
    </source>
</evidence>
<dbReference type="SUPFAM" id="SSF144074">
    <property type="entry name" value="E2F-DP heterodimerization region"/>
    <property type="match status" value="1"/>
</dbReference>
<comment type="similarity">
    <text evidence="1">Belongs to the E2F/DP family.</text>
</comment>
<name>A0A1I7UEJ7_9PELO</name>
<keyword evidence="4" id="KW-0804">Transcription</keyword>
<evidence type="ECO:0000256" key="3">
    <source>
        <dbReference type="ARBA" id="ARBA00023125"/>
    </source>
</evidence>
<evidence type="ECO:0000313" key="8">
    <source>
        <dbReference type="WBParaSite" id="Csp11.Scaffold629.g8526.t1"/>
    </source>
</evidence>
<dbReference type="Gene3D" id="6.10.250.540">
    <property type="match status" value="1"/>
</dbReference>